<dbReference type="RefSeq" id="WP_052022308.1">
    <property type="nucleotide sequence ID" value="NZ_AXCW01000018.1"/>
</dbReference>
<keyword evidence="8" id="KW-1185">Reference proteome</keyword>
<feature type="region of interest" description="Disordered" evidence="5">
    <location>
        <begin position="189"/>
        <end position="211"/>
    </location>
</feature>
<organism evidence="7 8">
    <name type="scientific">Actinotalea ferrariae CF5-4</name>
    <dbReference type="NCBI Taxonomy" id="948458"/>
    <lineage>
        <taxon>Bacteria</taxon>
        <taxon>Bacillati</taxon>
        <taxon>Actinomycetota</taxon>
        <taxon>Actinomycetes</taxon>
        <taxon>Micrococcales</taxon>
        <taxon>Cellulomonadaceae</taxon>
        <taxon>Actinotalea</taxon>
    </lineage>
</organism>
<evidence type="ECO:0000313" key="8">
    <source>
        <dbReference type="Proteomes" id="UP000019753"/>
    </source>
</evidence>
<dbReference type="InterPro" id="IPR029044">
    <property type="entry name" value="Nucleotide-diphossugar_trans"/>
</dbReference>
<dbReference type="EMBL" id="AXCW01000018">
    <property type="protein sequence ID" value="EYR64775.1"/>
    <property type="molecule type" value="Genomic_DNA"/>
</dbReference>
<evidence type="ECO:0000256" key="1">
    <source>
        <dbReference type="ARBA" id="ARBA00004776"/>
    </source>
</evidence>
<keyword evidence="4 7" id="KW-0808">Transferase</keyword>
<feature type="compositionally biased region" description="Polar residues" evidence="5">
    <location>
        <begin position="189"/>
        <end position="198"/>
    </location>
</feature>
<evidence type="ECO:0000256" key="5">
    <source>
        <dbReference type="SAM" id="MobiDB-lite"/>
    </source>
</evidence>
<sequence>MSRPDDSHASPRPSPAPAPGEPLPEPPLTCAVVVVNWNGAEVLPACLDSLDRVLPAEVTVVLVDNGSTDGSVEQAERDHPEVLVVRRGVNDGFAAGVNAGIRATDADLVLLINNDAVAQPGWHAALAAPFRGPSGHDVGAVTGRVLLDGWFVPATPPRQDADLVDGASHAWRRAPGGEAVPGATRRLNSTGNEVTRTGNGRDRDWLAPGDGPPAPPDVFGLNGGCAALRRSALADAGLLEESLFLYYEDTELSWRLRRRGWRVVHAHDAVTVHRHAASSGVRSEVFVVHNVSNRLRVAVRHAPATVVGRAWLRTTVRLAAGPGRAWQWRGLRTAVTRLPEDLRARRQVDRTARVPRQVVADLLVDDRTRGHGTGAGT</sequence>
<evidence type="ECO:0000256" key="4">
    <source>
        <dbReference type="ARBA" id="ARBA00022679"/>
    </source>
</evidence>
<dbReference type="CDD" id="cd04186">
    <property type="entry name" value="GT_2_like_c"/>
    <property type="match status" value="1"/>
</dbReference>
<comment type="pathway">
    <text evidence="1">Cell wall biogenesis; cell wall polysaccharide biosynthesis.</text>
</comment>
<protein>
    <submittedName>
        <fullName evidence="7">Glycosyl transferase family 2</fullName>
    </submittedName>
</protein>
<evidence type="ECO:0000256" key="2">
    <source>
        <dbReference type="ARBA" id="ARBA00006739"/>
    </source>
</evidence>
<evidence type="ECO:0000259" key="6">
    <source>
        <dbReference type="Pfam" id="PF00535"/>
    </source>
</evidence>
<reference evidence="7 8" key="1">
    <citation type="submission" date="2014-01" db="EMBL/GenBank/DDBJ databases">
        <title>Actinotalea ferrariae CF5-4.</title>
        <authorList>
            <person name="Chen F."/>
            <person name="Li Y."/>
            <person name="Wang G."/>
        </authorList>
    </citation>
    <scope>NUCLEOTIDE SEQUENCE [LARGE SCALE GENOMIC DNA]</scope>
    <source>
        <strain evidence="7 8">CF5-4</strain>
    </source>
</reference>
<dbReference type="InterPro" id="IPR001173">
    <property type="entry name" value="Glyco_trans_2-like"/>
</dbReference>
<comment type="caution">
    <text evidence="7">The sequence shown here is derived from an EMBL/GenBank/DDBJ whole genome shotgun (WGS) entry which is preliminary data.</text>
</comment>
<accession>A0A021VXL3</accession>
<dbReference type="GO" id="GO:0016757">
    <property type="term" value="F:glycosyltransferase activity"/>
    <property type="evidence" value="ECO:0007669"/>
    <property type="project" value="UniProtKB-KW"/>
</dbReference>
<gene>
    <name evidence="7" type="ORF">N866_05195</name>
</gene>
<evidence type="ECO:0000256" key="3">
    <source>
        <dbReference type="ARBA" id="ARBA00022676"/>
    </source>
</evidence>
<dbReference type="PANTHER" id="PTHR43179">
    <property type="entry name" value="RHAMNOSYLTRANSFERASE WBBL"/>
    <property type="match status" value="1"/>
</dbReference>
<dbReference type="PANTHER" id="PTHR43179:SF12">
    <property type="entry name" value="GALACTOFURANOSYLTRANSFERASE GLFT2"/>
    <property type="match status" value="1"/>
</dbReference>
<comment type="similarity">
    <text evidence="2">Belongs to the glycosyltransferase 2 family.</text>
</comment>
<dbReference type="SUPFAM" id="SSF53448">
    <property type="entry name" value="Nucleotide-diphospho-sugar transferases"/>
    <property type="match status" value="1"/>
</dbReference>
<feature type="region of interest" description="Disordered" evidence="5">
    <location>
        <begin position="1"/>
        <end position="23"/>
    </location>
</feature>
<dbReference type="Proteomes" id="UP000019753">
    <property type="component" value="Unassembled WGS sequence"/>
</dbReference>
<proteinExistence type="inferred from homology"/>
<dbReference type="Pfam" id="PF00535">
    <property type="entry name" value="Glycos_transf_2"/>
    <property type="match status" value="1"/>
</dbReference>
<name>A0A021VXL3_9CELL</name>
<feature type="domain" description="Glycosyltransferase 2-like" evidence="6">
    <location>
        <begin position="32"/>
        <end position="134"/>
    </location>
</feature>
<keyword evidence="3" id="KW-0328">Glycosyltransferase</keyword>
<dbReference type="Gene3D" id="3.90.550.10">
    <property type="entry name" value="Spore Coat Polysaccharide Biosynthesis Protein SpsA, Chain A"/>
    <property type="match status" value="1"/>
</dbReference>
<dbReference type="AlphaFoldDB" id="A0A021VXL3"/>
<feature type="compositionally biased region" description="Pro residues" evidence="5">
    <location>
        <begin position="12"/>
        <end position="23"/>
    </location>
</feature>
<evidence type="ECO:0000313" key="7">
    <source>
        <dbReference type="EMBL" id="EYR64775.1"/>
    </source>
</evidence>